<sequence length="186" mass="20468">MMNERSARMHRGSRAVRRAPIRTNLQPQPHWNQRLTIFLSHHERRAEALFATSQRLLREHLDRQHSSGQAVGSTLSAAASAHSTAPLASQEPLVQQLVSQCLRLSVGLHLGRASLRRRLRRLADWQADLDRVHSSLSAVEAGLEEVLGSAADRPADLAGDELLGWLADQLDISGKSVAGTVNRSLC</sequence>
<proteinExistence type="predicted"/>
<accession>A0A3S4ZQI6</accession>
<gene>
    <name evidence="1" type="ORF">PXEA_LOCUS2887</name>
</gene>
<dbReference type="Proteomes" id="UP000784294">
    <property type="component" value="Unassembled WGS sequence"/>
</dbReference>
<reference evidence="1" key="1">
    <citation type="submission" date="2018-11" db="EMBL/GenBank/DDBJ databases">
        <authorList>
            <consortium name="Pathogen Informatics"/>
        </authorList>
    </citation>
    <scope>NUCLEOTIDE SEQUENCE</scope>
</reference>
<evidence type="ECO:0000313" key="2">
    <source>
        <dbReference type="Proteomes" id="UP000784294"/>
    </source>
</evidence>
<keyword evidence="2" id="KW-1185">Reference proteome</keyword>
<name>A0A3S4ZQI6_9PLAT</name>
<organism evidence="1 2">
    <name type="scientific">Protopolystoma xenopodis</name>
    <dbReference type="NCBI Taxonomy" id="117903"/>
    <lineage>
        <taxon>Eukaryota</taxon>
        <taxon>Metazoa</taxon>
        <taxon>Spiralia</taxon>
        <taxon>Lophotrochozoa</taxon>
        <taxon>Platyhelminthes</taxon>
        <taxon>Monogenea</taxon>
        <taxon>Polyopisthocotylea</taxon>
        <taxon>Polystomatidea</taxon>
        <taxon>Polystomatidae</taxon>
        <taxon>Protopolystoma</taxon>
    </lineage>
</organism>
<comment type="caution">
    <text evidence="1">The sequence shown here is derived from an EMBL/GenBank/DDBJ whole genome shotgun (WGS) entry which is preliminary data.</text>
</comment>
<protein>
    <submittedName>
        <fullName evidence="1">Uncharacterized protein</fullName>
    </submittedName>
</protein>
<evidence type="ECO:0000313" key="1">
    <source>
        <dbReference type="EMBL" id="VEL09447.1"/>
    </source>
</evidence>
<dbReference type="AlphaFoldDB" id="A0A3S4ZQI6"/>
<dbReference type="EMBL" id="CAAALY010006348">
    <property type="protein sequence ID" value="VEL09447.1"/>
    <property type="molecule type" value="Genomic_DNA"/>
</dbReference>